<dbReference type="InterPro" id="IPR011251">
    <property type="entry name" value="Luciferase-like_dom"/>
</dbReference>
<dbReference type="Proteomes" id="UP001231924">
    <property type="component" value="Unassembled WGS sequence"/>
</dbReference>
<dbReference type="InterPro" id="IPR019919">
    <property type="entry name" value="Lucif-like_OxRdtase_MSMEG_2256"/>
</dbReference>
<dbReference type="NCBIfam" id="TIGR03617">
    <property type="entry name" value="F420_MSMEG_2256"/>
    <property type="match status" value="1"/>
</dbReference>
<dbReference type="Pfam" id="PF00296">
    <property type="entry name" value="Bac_luciferase"/>
    <property type="match status" value="1"/>
</dbReference>
<evidence type="ECO:0000313" key="2">
    <source>
        <dbReference type="EMBL" id="MDL5156243.1"/>
    </source>
</evidence>
<dbReference type="InterPro" id="IPR036661">
    <property type="entry name" value="Luciferase-like_sf"/>
</dbReference>
<dbReference type="EC" id="1.-.-.-" evidence="2"/>
<sequence>MKIDARLRATLADVAADVRECEEIGFDGAWNNENQHDPFLSLALACEHSTRLELGPSVAIAFARTPMTVAHPAWDLQGFSDGRLVVGLGPQIRPHVTNRFSMPWSQPAERMREFVTALRAIWHAWETGEPLDHRGSFYRHTLMTPAFTPPFHRAGPPPVYLAAVGPRMLRVAAEVADGLFVHPFCGPRYLTEVILAAVARHRPADRAPLQIALSPFVALDEADREATRRQIAFYASTPAYRPVLEQHGREDLQEVLRTLSKEGRWDDMTALVDDDLLDEMCSSGSATEVAADLRRRYGAVADRVRLNRPGDTPPPRHFAGVVEALRA</sequence>
<dbReference type="PANTHER" id="PTHR43244">
    <property type="match status" value="1"/>
</dbReference>
<feature type="domain" description="Luciferase-like" evidence="1">
    <location>
        <begin position="10"/>
        <end position="302"/>
    </location>
</feature>
<dbReference type="SUPFAM" id="SSF51679">
    <property type="entry name" value="Bacterial luciferase-like"/>
    <property type="match status" value="1"/>
</dbReference>
<keyword evidence="2" id="KW-0560">Oxidoreductase</keyword>
<accession>A0ABT7M6S6</accession>
<dbReference type="CDD" id="cd01097">
    <property type="entry name" value="Tetrahydromethanopterin_reductase"/>
    <property type="match status" value="1"/>
</dbReference>
<evidence type="ECO:0000313" key="3">
    <source>
        <dbReference type="Proteomes" id="UP001231924"/>
    </source>
</evidence>
<dbReference type="PANTHER" id="PTHR43244:SF2">
    <property type="entry name" value="CONSERVED HYPOTHETICAL ALANINE AND PROLINE-RICH PROTEIN"/>
    <property type="match status" value="1"/>
</dbReference>
<name>A0ABT7M6S6_9PSEU</name>
<comment type="caution">
    <text evidence="2">The sequence shown here is derived from an EMBL/GenBank/DDBJ whole genome shotgun (WGS) entry which is preliminary data.</text>
</comment>
<dbReference type="Gene3D" id="3.20.20.30">
    <property type="entry name" value="Luciferase-like domain"/>
    <property type="match status" value="1"/>
</dbReference>
<organism evidence="2 3">
    <name type="scientific">Actinomycetospora termitidis</name>
    <dbReference type="NCBI Taxonomy" id="3053470"/>
    <lineage>
        <taxon>Bacteria</taxon>
        <taxon>Bacillati</taxon>
        <taxon>Actinomycetota</taxon>
        <taxon>Actinomycetes</taxon>
        <taxon>Pseudonocardiales</taxon>
        <taxon>Pseudonocardiaceae</taxon>
        <taxon>Actinomycetospora</taxon>
    </lineage>
</organism>
<dbReference type="InterPro" id="IPR050564">
    <property type="entry name" value="F420-G6PD/mer"/>
</dbReference>
<proteinExistence type="predicted"/>
<protein>
    <submittedName>
        <fullName evidence="2">TIGR03617 family F420-dependent LLM class oxidoreductase</fullName>
        <ecNumber evidence="2">1.-.-.-</ecNumber>
    </submittedName>
</protein>
<evidence type="ECO:0000259" key="1">
    <source>
        <dbReference type="Pfam" id="PF00296"/>
    </source>
</evidence>
<dbReference type="EMBL" id="JASVWF010000002">
    <property type="protein sequence ID" value="MDL5156243.1"/>
    <property type="molecule type" value="Genomic_DNA"/>
</dbReference>
<gene>
    <name evidence="2" type="ORF">QRT03_09765</name>
</gene>
<dbReference type="GO" id="GO:0016491">
    <property type="term" value="F:oxidoreductase activity"/>
    <property type="evidence" value="ECO:0007669"/>
    <property type="project" value="UniProtKB-KW"/>
</dbReference>
<reference evidence="2 3" key="1">
    <citation type="submission" date="2023-06" db="EMBL/GenBank/DDBJ databases">
        <title>Actinomycetospora Odt1-22.</title>
        <authorList>
            <person name="Supong K."/>
        </authorList>
    </citation>
    <scope>NUCLEOTIDE SEQUENCE [LARGE SCALE GENOMIC DNA]</scope>
    <source>
        <strain evidence="2 3">Odt1-22</strain>
    </source>
</reference>
<keyword evidence="3" id="KW-1185">Reference proteome</keyword>
<dbReference type="RefSeq" id="WP_286052501.1">
    <property type="nucleotide sequence ID" value="NZ_JASVWF010000002.1"/>
</dbReference>